<dbReference type="EMBL" id="CAJVQB010151983">
    <property type="protein sequence ID" value="CAG8855684.1"/>
    <property type="molecule type" value="Genomic_DNA"/>
</dbReference>
<keyword evidence="2" id="KW-1185">Reference proteome</keyword>
<feature type="non-terminal residue" evidence="1">
    <location>
        <position position="1"/>
    </location>
</feature>
<sequence length="56" mass="6267">SQNTSLTLPKVSLAFDKNIFSPGQAYIALSRCPTWNNIKISHLNESVFFVNKDVIV</sequence>
<feature type="non-terminal residue" evidence="1">
    <location>
        <position position="56"/>
    </location>
</feature>
<accession>A0ABN7XNL2</accession>
<name>A0ABN7XNL2_GIGMA</name>
<evidence type="ECO:0000313" key="2">
    <source>
        <dbReference type="Proteomes" id="UP000789901"/>
    </source>
</evidence>
<protein>
    <submittedName>
        <fullName evidence="1">2950_t:CDS:1</fullName>
    </submittedName>
</protein>
<reference evidence="1 2" key="1">
    <citation type="submission" date="2021-06" db="EMBL/GenBank/DDBJ databases">
        <authorList>
            <person name="Kallberg Y."/>
            <person name="Tangrot J."/>
            <person name="Rosling A."/>
        </authorList>
    </citation>
    <scope>NUCLEOTIDE SEQUENCE [LARGE SCALE GENOMIC DNA]</scope>
    <source>
        <strain evidence="1 2">120-4 pot B 10/14</strain>
    </source>
</reference>
<organism evidence="1 2">
    <name type="scientific">Gigaspora margarita</name>
    <dbReference type="NCBI Taxonomy" id="4874"/>
    <lineage>
        <taxon>Eukaryota</taxon>
        <taxon>Fungi</taxon>
        <taxon>Fungi incertae sedis</taxon>
        <taxon>Mucoromycota</taxon>
        <taxon>Glomeromycotina</taxon>
        <taxon>Glomeromycetes</taxon>
        <taxon>Diversisporales</taxon>
        <taxon>Gigasporaceae</taxon>
        <taxon>Gigaspora</taxon>
    </lineage>
</organism>
<dbReference type="Proteomes" id="UP000789901">
    <property type="component" value="Unassembled WGS sequence"/>
</dbReference>
<evidence type="ECO:0000313" key="1">
    <source>
        <dbReference type="EMBL" id="CAG8855684.1"/>
    </source>
</evidence>
<proteinExistence type="predicted"/>
<comment type="caution">
    <text evidence="1">The sequence shown here is derived from an EMBL/GenBank/DDBJ whole genome shotgun (WGS) entry which is preliminary data.</text>
</comment>
<gene>
    <name evidence="1" type="ORF">GMARGA_LOCUS44505</name>
</gene>